<evidence type="ECO:0000313" key="3">
    <source>
        <dbReference type="EMBL" id="SEW44435.1"/>
    </source>
</evidence>
<dbReference type="AlphaFoldDB" id="A0A1I0RF57"/>
<reference evidence="2" key="1">
    <citation type="submission" date="2016-10" db="EMBL/GenBank/DDBJ databases">
        <authorList>
            <person name="de Groot N.N."/>
        </authorList>
    </citation>
    <scope>NUCLEOTIDE SEQUENCE [LARGE SCALE GENOMIC DNA]</scope>
    <source>
        <strain evidence="2">CGMCC 1.12402</strain>
    </source>
</reference>
<gene>
    <name evidence="2" type="ORF">SAMN05216290_3439</name>
    <name evidence="3" type="ORF">SAMN05216290_4082</name>
</gene>
<reference evidence="4" key="2">
    <citation type="submission" date="2016-10" db="EMBL/GenBank/DDBJ databases">
        <authorList>
            <person name="Varghese N."/>
            <person name="Submissions S."/>
        </authorList>
    </citation>
    <scope>NUCLEOTIDE SEQUENCE [LARGE SCALE GENOMIC DNA]</scope>
    <source>
        <strain evidence="4">CGMCC 1.12402</strain>
    </source>
</reference>
<sequence length="189" mass="20562">MCKKIFFLILPAIVFLACSGDDGPGITQEQRELEMGYEGSDVYSFGLTAPITTNNDNVHSWTLSLDVNVDGEDDVEIRAYQEFNGDKGLTLESLNGTTTFSVDGDGDILPKEAGVKVSIDSETWGGANSVLPLAVSTGGTTTGLWNGLTSHYVAVKIDINNNRFLAWIEFTVTDYDNHSFHNFVLKSVP</sequence>
<name>A0A1I0RF57_9BACT</name>
<protein>
    <recommendedName>
        <fullName evidence="5">Lipoprotein</fullName>
    </recommendedName>
</protein>
<feature type="chain" id="PRO_5011896117" description="Lipoprotein" evidence="1">
    <location>
        <begin position="20"/>
        <end position="189"/>
    </location>
</feature>
<dbReference type="Proteomes" id="UP000199437">
    <property type="component" value="Unassembled WGS sequence"/>
</dbReference>
<evidence type="ECO:0000313" key="2">
    <source>
        <dbReference type="EMBL" id="SEW39398.1"/>
    </source>
</evidence>
<feature type="signal peptide" evidence="1">
    <location>
        <begin position="1"/>
        <end position="19"/>
    </location>
</feature>
<keyword evidence="1" id="KW-0732">Signal</keyword>
<dbReference type="GeneID" id="99988745"/>
<evidence type="ECO:0000256" key="1">
    <source>
        <dbReference type="SAM" id="SignalP"/>
    </source>
</evidence>
<evidence type="ECO:0000313" key="4">
    <source>
        <dbReference type="Proteomes" id="UP000199437"/>
    </source>
</evidence>
<dbReference type="PROSITE" id="PS51257">
    <property type="entry name" value="PROKAR_LIPOPROTEIN"/>
    <property type="match status" value="1"/>
</dbReference>
<dbReference type="EMBL" id="FOIR01000004">
    <property type="protein sequence ID" value="SEW39398.1"/>
    <property type="molecule type" value="Genomic_DNA"/>
</dbReference>
<dbReference type="EMBL" id="FOIR01000006">
    <property type="protein sequence ID" value="SEW44435.1"/>
    <property type="molecule type" value="Genomic_DNA"/>
</dbReference>
<organism evidence="2 4">
    <name type="scientific">Roseivirga pacifica</name>
    <dbReference type="NCBI Taxonomy" id="1267423"/>
    <lineage>
        <taxon>Bacteria</taxon>
        <taxon>Pseudomonadati</taxon>
        <taxon>Bacteroidota</taxon>
        <taxon>Cytophagia</taxon>
        <taxon>Cytophagales</taxon>
        <taxon>Roseivirgaceae</taxon>
        <taxon>Roseivirga</taxon>
    </lineage>
</organism>
<dbReference type="OrthoDB" id="980674at2"/>
<dbReference type="RefSeq" id="WP_090260198.1">
    <property type="nucleotide sequence ID" value="NZ_FOIR01000004.1"/>
</dbReference>
<dbReference type="STRING" id="1267423.SAMN05216290_3439"/>
<proteinExistence type="predicted"/>
<accession>A0A1I0RF57</accession>
<evidence type="ECO:0008006" key="5">
    <source>
        <dbReference type="Google" id="ProtNLM"/>
    </source>
</evidence>
<keyword evidence="4" id="KW-1185">Reference proteome</keyword>